<protein>
    <recommendedName>
        <fullName evidence="3">F-box domain-containing protein</fullName>
    </recommendedName>
</protein>
<organism evidence="1 2">
    <name type="scientific">Mycena belliarum</name>
    <dbReference type="NCBI Taxonomy" id="1033014"/>
    <lineage>
        <taxon>Eukaryota</taxon>
        <taxon>Fungi</taxon>
        <taxon>Dikarya</taxon>
        <taxon>Basidiomycota</taxon>
        <taxon>Agaricomycotina</taxon>
        <taxon>Agaricomycetes</taxon>
        <taxon>Agaricomycetidae</taxon>
        <taxon>Agaricales</taxon>
        <taxon>Marasmiineae</taxon>
        <taxon>Mycenaceae</taxon>
        <taxon>Mycena</taxon>
    </lineage>
</organism>
<proteinExistence type="predicted"/>
<evidence type="ECO:0008006" key="3">
    <source>
        <dbReference type="Google" id="ProtNLM"/>
    </source>
</evidence>
<dbReference type="EMBL" id="JARJCN010000008">
    <property type="protein sequence ID" value="KAJ7098548.1"/>
    <property type="molecule type" value="Genomic_DNA"/>
</dbReference>
<accession>A0AAD6UCK4</accession>
<evidence type="ECO:0000313" key="2">
    <source>
        <dbReference type="Proteomes" id="UP001222325"/>
    </source>
</evidence>
<evidence type="ECO:0000313" key="1">
    <source>
        <dbReference type="EMBL" id="KAJ7098548.1"/>
    </source>
</evidence>
<dbReference type="AlphaFoldDB" id="A0AAD6UCK4"/>
<gene>
    <name evidence="1" type="ORF">B0H15DRAFT_581278</name>
</gene>
<sequence length="476" mass="51490">MVRADLSYLRVESGHHLEQKARAFSAGTPTQQLSHVLARQRPVAHPISSLPPELLSLVFLHCLPSCQQLSLSTAPLLLTRICGGWRLIALRTPELWSTVFLELFALPVDRFEPKLRMLEYWLARSAAHSLSLYFHVRQPIPDAVPLLTAHAPRWRDVDLFLHRKTLAGFSSPDQQLPLLRRLSLACLPASEDDPHPEHWVTAFGDAPALVEVSLRRLAPKHVVLPWAQLTTFSVQCNDPGDALRVLLLAPGLETFSLDLTRSAEPTSALAELEPLVHDALRSLTLAVHPAAAPALPTHALLAPLTLPALRTLALPPLGPADVTPLHAFFARSASARTLTHLSAPLAPLAPHALVPLFAPLRALEDLALQYPTADAVLDLLAALHAAAEPAFLPCLHTLVLECARGGVPYAALLAGLQARSAAAPRRVVALRAFELSVMAPTPHEAGADAAYLLPLQTLKAQGMKLLVSHVYQASVV</sequence>
<reference evidence="1" key="1">
    <citation type="submission" date="2023-03" db="EMBL/GenBank/DDBJ databases">
        <title>Massive genome expansion in bonnet fungi (Mycena s.s.) driven by repeated elements and novel gene families across ecological guilds.</title>
        <authorList>
            <consortium name="Lawrence Berkeley National Laboratory"/>
            <person name="Harder C.B."/>
            <person name="Miyauchi S."/>
            <person name="Viragh M."/>
            <person name="Kuo A."/>
            <person name="Thoen E."/>
            <person name="Andreopoulos B."/>
            <person name="Lu D."/>
            <person name="Skrede I."/>
            <person name="Drula E."/>
            <person name="Henrissat B."/>
            <person name="Morin E."/>
            <person name="Kohler A."/>
            <person name="Barry K."/>
            <person name="LaButti K."/>
            <person name="Morin E."/>
            <person name="Salamov A."/>
            <person name="Lipzen A."/>
            <person name="Mereny Z."/>
            <person name="Hegedus B."/>
            <person name="Baldrian P."/>
            <person name="Stursova M."/>
            <person name="Weitz H."/>
            <person name="Taylor A."/>
            <person name="Grigoriev I.V."/>
            <person name="Nagy L.G."/>
            <person name="Martin F."/>
            <person name="Kauserud H."/>
        </authorList>
    </citation>
    <scope>NUCLEOTIDE SEQUENCE</scope>
    <source>
        <strain evidence="1">CBHHK173m</strain>
    </source>
</reference>
<keyword evidence="2" id="KW-1185">Reference proteome</keyword>
<dbReference type="Proteomes" id="UP001222325">
    <property type="component" value="Unassembled WGS sequence"/>
</dbReference>
<comment type="caution">
    <text evidence="1">The sequence shown here is derived from an EMBL/GenBank/DDBJ whole genome shotgun (WGS) entry which is preliminary data.</text>
</comment>
<name>A0AAD6UCK4_9AGAR</name>